<evidence type="ECO:0000313" key="2">
    <source>
        <dbReference type="EMBL" id="ETX09033.1"/>
    </source>
</evidence>
<proteinExistence type="predicted"/>
<dbReference type="HOGENOM" id="CLU_179842_0_0_7"/>
<feature type="domain" description="UGSC-like" evidence="1">
    <location>
        <begin position="9"/>
        <end position="97"/>
    </location>
</feature>
<reference evidence="2 3" key="1">
    <citation type="journal article" date="2014" name="Nature">
        <title>An environmental bacterial taxon with a large and distinct metabolic repertoire.</title>
        <authorList>
            <person name="Wilson M.C."/>
            <person name="Mori T."/>
            <person name="Ruckert C."/>
            <person name="Uria A.R."/>
            <person name="Helf M.J."/>
            <person name="Takada K."/>
            <person name="Gernert C."/>
            <person name="Steffens U.A."/>
            <person name="Heycke N."/>
            <person name="Schmitt S."/>
            <person name="Rinke C."/>
            <person name="Helfrich E.J."/>
            <person name="Brachmann A.O."/>
            <person name="Gurgui C."/>
            <person name="Wakimoto T."/>
            <person name="Kracht M."/>
            <person name="Crusemann M."/>
            <person name="Hentschel U."/>
            <person name="Abe I."/>
            <person name="Matsunaga S."/>
            <person name="Kalinowski J."/>
            <person name="Takeyama H."/>
            <person name="Piel J."/>
        </authorList>
    </citation>
    <scope>NUCLEOTIDE SEQUENCE [LARGE SCALE GENOMIC DNA]</scope>
    <source>
        <strain evidence="3">TSY2</strain>
    </source>
</reference>
<name>W4MFQ2_9BACT</name>
<accession>W4MFQ2</accession>
<dbReference type="EMBL" id="AZHX01000070">
    <property type="protein sequence ID" value="ETX09033.1"/>
    <property type="molecule type" value="Genomic_DNA"/>
</dbReference>
<organism evidence="2 3">
    <name type="scientific">Candidatus Entotheonella gemina</name>
    <dbReference type="NCBI Taxonomy" id="1429439"/>
    <lineage>
        <taxon>Bacteria</taxon>
        <taxon>Pseudomonadati</taxon>
        <taxon>Nitrospinota/Tectimicrobiota group</taxon>
        <taxon>Candidatus Tectimicrobiota</taxon>
        <taxon>Candidatus Entotheonellia</taxon>
        <taxon>Candidatus Entotheonellales</taxon>
        <taxon>Candidatus Entotheonellaceae</taxon>
        <taxon>Candidatus Entotheonella</taxon>
    </lineage>
</organism>
<evidence type="ECO:0000313" key="3">
    <source>
        <dbReference type="Proteomes" id="UP000019140"/>
    </source>
</evidence>
<sequence length="97" mass="10342">MVDCQTWLVNPCGVASPPRYQLAQRHTIAPGTVLGLLDNGKTNAGLILEEIGAALQQQYGFAEVVHIRKPGVAHPCPEALLNELRARCTVVVNGVGD</sequence>
<dbReference type="Proteomes" id="UP000019140">
    <property type="component" value="Unassembled WGS sequence"/>
</dbReference>
<evidence type="ECO:0000259" key="1">
    <source>
        <dbReference type="Pfam" id="PF24696"/>
    </source>
</evidence>
<dbReference type="AlphaFoldDB" id="W4MFQ2"/>
<protein>
    <recommendedName>
        <fullName evidence="1">UGSC-like domain-containing protein</fullName>
    </recommendedName>
</protein>
<comment type="caution">
    <text evidence="2">The sequence shown here is derived from an EMBL/GenBank/DDBJ whole genome shotgun (WGS) entry which is preliminary data.</text>
</comment>
<dbReference type="InterPro" id="IPR057767">
    <property type="entry name" value="UGSC-like_dom"/>
</dbReference>
<keyword evidence="3" id="KW-1185">Reference proteome</keyword>
<gene>
    <name evidence="2" type="ORF">ETSY2_01875</name>
</gene>
<dbReference type="Pfam" id="PF24696">
    <property type="entry name" value="UGSC"/>
    <property type="match status" value="1"/>
</dbReference>